<dbReference type="Gene3D" id="3.40.50.10540">
    <property type="entry name" value="Crotonobetainyl-coa:carnitine coa-transferase, domain 1"/>
    <property type="match status" value="1"/>
</dbReference>
<dbReference type="InterPro" id="IPR050483">
    <property type="entry name" value="CoA-transferase_III_domain"/>
</dbReference>
<dbReference type="InterPro" id="IPR003673">
    <property type="entry name" value="CoA-Trfase_fam_III"/>
</dbReference>
<reference evidence="2" key="1">
    <citation type="submission" date="2018-05" db="EMBL/GenBank/DDBJ databases">
        <authorList>
            <person name="Lanie J.A."/>
            <person name="Ng W.-L."/>
            <person name="Kazmierczak K.M."/>
            <person name="Andrzejewski T.M."/>
            <person name="Davidsen T.M."/>
            <person name="Wayne K.J."/>
            <person name="Tettelin H."/>
            <person name="Glass J.I."/>
            <person name="Rusch D."/>
            <person name="Podicherti R."/>
            <person name="Tsui H.-C.T."/>
            <person name="Winkler M.E."/>
        </authorList>
    </citation>
    <scope>NUCLEOTIDE SEQUENCE</scope>
</reference>
<dbReference type="EMBL" id="UINC01121141">
    <property type="protein sequence ID" value="SVC96085.1"/>
    <property type="molecule type" value="Genomic_DNA"/>
</dbReference>
<dbReference type="PANTHER" id="PTHR48207">
    <property type="entry name" value="SUCCINATE--HYDROXYMETHYLGLUTARATE COA-TRANSFERASE"/>
    <property type="match status" value="1"/>
</dbReference>
<name>A0A382RFY1_9ZZZZ</name>
<dbReference type="InterPro" id="IPR023606">
    <property type="entry name" value="CoA-Trfase_III_dom_1_sf"/>
</dbReference>
<gene>
    <name evidence="2" type="ORF">METZ01_LOCUS348939</name>
</gene>
<keyword evidence="1" id="KW-0808">Transferase</keyword>
<dbReference type="SUPFAM" id="SSF89796">
    <property type="entry name" value="CoA-transferase family III (CaiB/BaiF)"/>
    <property type="match status" value="1"/>
</dbReference>
<accession>A0A382RFY1</accession>
<dbReference type="PANTHER" id="PTHR48207:SF3">
    <property type="entry name" value="SUCCINATE--HYDROXYMETHYLGLUTARATE COA-TRANSFERASE"/>
    <property type="match status" value="1"/>
</dbReference>
<organism evidence="2">
    <name type="scientific">marine metagenome</name>
    <dbReference type="NCBI Taxonomy" id="408172"/>
    <lineage>
        <taxon>unclassified sequences</taxon>
        <taxon>metagenomes</taxon>
        <taxon>ecological metagenomes</taxon>
    </lineage>
</organism>
<proteinExistence type="predicted"/>
<evidence type="ECO:0008006" key="3">
    <source>
        <dbReference type="Google" id="ProtNLM"/>
    </source>
</evidence>
<dbReference type="AlphaFoldDB" id="A0A382RFY1"/>
<dbReference type="GO" id="GO:0008410">
    <property type="term" value="F:CoA-transferase activity"/>
    <property type="evidence" value="ECO:0007669"/>
    <property type="project" value="TreeGrafter"/>
</dbReference>
<feature type="non-terminal residue" evidence="2">
    <location>
        <position position="217"/>
    </location>
</feature>
<evidence type="ECO:0000256" key="1">
    <source>
        <dbReference type="ARBA" id="ARBA00022679"/>
    </source>
</evidence>
<sequence>MALSGIRVVDLTRILAGPFCTLMLADMGAEVIKVESPDSGDPVRRQGVVKEGISWYFAQFNRNKKSVVLDLYTDEGKKTLTKLLSTADVLVDNYRPGVLTKMGFSEERLEEINPRLIQASVNGYGSSGPYVHRPSFDFIAQAMSGFMSVNGGPDSDPQRAAPPRSDLIAGLYCAFGVVTALQARERTGRGQRVESSLTGGLVSMMAYLSAEYFATGD</sequence>
<dbReference type="Pfam" id="PF02515">
    <property type="entry name" value="CoA_transf_3"/>
    <property type="match status" value="1"/>
</dbReference>
<protein>
    <recommendedName>
        <fullName evidence="3">Carnitine dehydratase</fullName>
    </recommendedName>
</protein>
<evidence type="ECO:0000313" key="2">
    <source>
        <dbReference type="EMBL" id="SVC96085.1"/>
    </source>
</evidence>